<reference evidence="2 3" key="1">
    <citation type="submission" date="2024-04" db="EMBL/GenBank/DDBJ databases">
        <authorList>
            <person name="Rising A."/>
            <person name="Reimegard J."/>
            <person name="Sonavane S."/>
            <person name="Akerstrom W."/>
            <person name="Nylinder S."/>
            <person name="Hedman E."/>
            <person name="Kallberg Y."/>
        </authorList>
    </citation>
    <scope>NUCLEOTIDE SEQUENCE [LARGE SCALE GENOMIC DNA]</scope>
</reference>
<organism evidence="2 3">
    <name type="scientific">Larinioides sclopetarius</name>
    <dbReference type="NCBI Taxonomy" id="280406"/>
    <lineage>
        <taxon>Eukaryota</taxon>
        <taxon>Metazoa</taxon>
        <taxon>Ecdysozoa</taxon>
        <taxon>Arthropoda</taxon>
        <taxon>Chelicerata</taxon>
        <taxon>Arachnida</taxon>
        <taxon>Araneae</taxon>
        <taxon>Araneomorphae</taxon>
        <taxon>Entelegynae</taxon>
        <taxon>Araneoidea</taxon>
        <taxon>Araneidae</taxon>
        <taxon>Larinioides</taxon>
    </lineage>
</organism>
<feature type="compositionally biased region" description="Polar residues" evidence="1">
    <location>
        <begin position="66"/>
        <end position="77"/>
    </location>
</feature>
<gene>
    <name evidence="2" type="ORF">LARSCL_LOCUS7487</name>
</gene>
<dbReference type="EMBL" id="CAXIEN010000077">
    <property type="protein sequence ID" value="CAL1274489.1"/>
    <property type="molecule type" value="Genomic_DNA"/>
</dbReference>
<keyword evidence="3" id="KW-1185">Reference proteome</keyword>
<dbReference type="AlphaFoldDB" id="A0AAV1ZRL0"/>
<dbReference type="Proteomes" id="UP001497382">
    <property type="component" value="Unassembled WGS sequence"/>
</dbReference>
<evidence type="ECO:0000256" key="1">
    <source>
        <dbReference type="SAM" id="MobiDB-lite"/>
    </source>
</evidence>
<protein>
    <submittedName>
        <fullName evidence="2">Uncharacterized protein</fullName>
    </submittedName>
</protein>
<sequence>MSMSCQLLYILGRQSLAVWSKMMLNPSVSNILTWRDFSVWSTFSAVEAPKLGQRAEVDGNFEKSGTENFQQKGQTGQHSHKSCLG</sequence>
<name>A0AAV1ZRL0_9ARAC</name>
<comment type="caution">
    <text evidence="2">The sequence shown here is derived from an EMBL/GenBank/DDBJ whole genome shotgun (WGS) entry which is preliminary data.</text>
</comment>
<evidence type="ECO:0000313" key="2">
    <source>
        <dbReference type="EMBL" id="CAL1274489.1"/>
    </source>
</evidence>
<accession>A0AAV1ZRL0</accession>
<feature type="region of interest" description="Disordered" evidence="1">
    <location>
        <begin position="62"/>
        <end position="85"/>
    </location>
</feature>
<evidence type="ECO:0000313" key="3">
    <source>
        <dbReference type="Proteomes" id="UP001497382"/>
    </source>
</evidence>
<proteinExistence type="predicted"/>